<evidence type="ECO:0000256" key="6">
    <source>
        <dbReference type="ARBA" id="ARBA00033409"/>
    </source>
</evidence>
<evidence type="ECO:0000256" key="3">
    <source>
        <dbReference type="ARBA" id="ARBA00022763"/>
    </source>
</evidence>
<evidence type="ECO:0000256" key="7">
    <source>
        <dbReference type="HAMAP-Rule" id="MF_00201"/>
    </source>
</evidence>
<dbReference type="GO" id="GO:0043590">
    <property type="term" value="C:bacterial nucleoid"/>
    <property type="evidence" value="ECO:0007669"/>
    <property type="project" value="TreeGrafter"/>
</dbReference>
<evidence type="ECO:0000256" key="1">
    <source>
        <dbReference type="ARBA" id="ARBA00007452"/>
    </source>
</evidence>
<comment type="function">
    <text evidence="7">Involved in DNA repair and RecF pathway recombination.</text>
</comment>
<evidence type="ECO:0000256" key="5">
    <source>
        <dbReference type="ARBA" id="ARBA00023204"/>
    </source>
</evidence>
<dbReference type="GO" id="GO:0006310">
    <property type="term" value="P:DNA recombination"/>
    <property type="evidence" value="ECO:0007669"/>
    <property type="project" value="UniProtKB-UniRule"/>
</dbReference>
<evidence type="ECO:0000259" key="8">
    <source>
        <dbReference type="Pfam" id="PF11967"/>
    </source>
</evidence>
<keyword evidence="4 7" id="KW-0233">DNA recombination</keyword>
<dbReference type="PANTHER" id="PTHR33991">
    <property type="entry name" value="DNA REPAIR PROTEIN RECO"/>
    <property type="match status" value="1"/>
</dbReference>
<reference evidence="9" key="1">
    <citation type="submission" date="2018-12" db="EMBL/GenBank/DDBJ databases">
        <title>Novel natural products biosynthetic potential of the class Ktedonobacteria.</title>
        <authorList>
            <person name="Zheng Y."/>
            <person name="Saitou A."/>
            <person name="Wang C.M."/>
            <person name="Toyoda A."/>
            <person name="Minakuchi Y."/>
            <person name="Sekiguchi Y."/>
            <person name="Ueda K."/>
            <person name="Takano H."/>
            <person name="Sakai Y."/>
            <person name="Yokota A."/>
            <person name="Yabe S."/>
        </authorList>
    </citation>
    <scope>NUCLEOTIDE SEQUENCE</scope>
    <source>
        <strain evidence="9">COM3</strain>
    </source>
</reference>
<evidence type="ECO:0000313" key="9">
    <source>
        <dbReference type="EMBL" id="BBH89254.1"/>
    </source>
</evidence>
<gene>
    <name evidence="7 9" type="primary">recO</name>
    <name evidence="9" type="ORF">KTC_40050</name>
</gene>
<dbReference type="InterPro" id="IPR003717">
    <property type="entry name" value="RecO"/>
</dbReference>
<sequence length="269" mass="30784">MAQPRTYSTDAIILKRFPYGEADRILTLFTPYKGKISAIAKGTRRPVSRKSGHLELLCLSRLHVAQGRNLDIITQAQVSESFLHLRGEFWHMTCSTYLAELIDRLIEDDNPYPEVYELLTLALRVLDADAQELQQQRTAGTLNAAHERDRSLLLLRFFEIHLLSLIGYEPLLRTCAHCDAELEPVENGFTPTLGGALCPECSHLWSHKISVNALKVLRLLQRSSWAQVPRLHLNEQLHGEIEHAVRGLLRQHLERDPESWEFLAMSTRH</sequence>
<evidence type="ECO:0000256" key="2">
    <source>
        <dbReference type="ARBA" id="ARBA00021310"/>
    </source>
</evidence>
<comment type="similarity">
    <text evidence="1 7">Belongs to the RecO family.</text>
</comment>
<dbReference type="SUPFAM" id="SSF57863">
    <property type="entry name" value="ArfGap/RecO-like zinc finger"/>
    <property type="match status" value="1"/>
</dbReference>
<dbReference type="InterPro" id="IPR022572">
    <property type="entry name" value="DNA_rep/recomb_RecO_N"/>
</dbReference>
<accession>A0A455SVU1</accession>
<dbReference type="EMBL" id="AP019376">
    <property type="protein sequence ID" value="BBH89254.1"/>
    <property type="molecule type" value="Genomic_DNA"/>
</dbReference>
<dbReference type="Gene3D" id="2.40.50.140">
    <property type="entry name" value="Nucleic acid-binding proteins"/>
    <property type="match status" value="1"/>
</dbReference>
<dbReference type="InterPro" id="IPR037278">
    <property type="entry name" value="ARFGAP/RecO"/>
</dbReference>
<dbReference type="Gene3D" id="1.20.1440.120">
    <property type="entry name" value="Recombination protein O, C-terminal domain"/>
    <property type="match status" value="1"/>
</dbReference>
<dbReference type="HAMAP" id="MF_00201">
    <property type="entry name" value="RecO"/>
    <property type="match status" value="1"/>
</dbReference>
<dbReference type="SUPFAM" id="SSF50249">
    <property type="entry name" value="Nucleic acid-binding proteins"/>
    <property type="match status" value="1"/>
</dbReference>
<dbReference type="PANTHER" id="PTHR33991:SF1">
    <property type="entry name" value="DNA REPAIR PROTEIN RECO"/>
    <property type="match status" value="1"/>
</dbReference>
<organism evidence="9">
    <name type="scientific">Thermosporothrix sp. COM3</name>
    <dbReference type="NCBI Taxonomy" id="2490863"/>
    <lineage>
        <taxon>Bacteria</taxon>
        <taxon>Bacillati</taxon>
        <taxon>Chloroflexota</taxon>
        <taxon>Ktedonobacteria</taxon>
        <taxon>Ktedonobacterales</taxon>
        <taxon>Thermosporotrichaceae</taxon>
        <taxon>Thermosporothrix</taxon>
    </lineage>
</organism>
<name>A0A455SVU1_9CHLR</name>
<evidence type="ECO:0000256" key="4">
    <source>
        <dbReference type="ARBA" id="ARBA00023172"/>
    </source>
</evidence>
<dbReference type="InterPro" id="IPR042242">
    <property type="entry name" value="RecO_C"/>
</dbReference>
<dbReference type="AlphaFoldDB" id="A0A455SVU1"/>
<proteinExistence type="inferred from homology"/>
<keyword evidence="3 7" id="KW-0227">DNA damage</keyword>
<dbReference type="InterPro" id="IPR012340">
    <property type="entry name" value="NA-bd_OB-fold"/>
</dbReference>
<protein>
    <recommendedName>
        <fullName evidence="2 7">DNA repair protein RecO</fullName>
    </recommendedName>
    <alternativeName>
        <fullName evidence="6 7">Recombination protein O</fullName>
    </alternativeName>
</protein>
<feature type="domain" description="DNA replication/recombination mediator RecO N-terminal" evidence="8">
    <location>
        <begin position="6"/>
        <end position="82"/>
    </location>
</feature>
<dbReference type="Pfam" id="PF02565">
    <property type="entry name" value="RecO_C"/>
    <property type="match status" value="2"/>
</dbReference>
<dbReference type="NCBIfam" id="TIGR00613">
    <property type="entry name" value="reco"/>
    <property type="match status" value="1"/>
</dbReference>
<dbReference type="Pfam" id="PF11967">
    <property type="entry name" value="RecO_N"/>
    <property type="match status" value="1"/>
</dbReference>
<keyword evidence="5 7" id="KW-0234">DNA repair</keyword>
<dbReference type="GO" id="GO:0006302">
    <property type="term" value="P:double-strand break repair"/>
    <property type="evidence" value="ECO:0007669"/>
    <property type="project" value="TreeGrafter"/>
</dbReference>